<evidence type="ECO:0000313" key="9">
    <source>
        <dbReference type="Proteomes" id="UP000676565"/>
    </source>
</evidence>
<keyword evidence="3" id="KW-0731">Sigma factor</keyword>
<evidence type="ECO:0000259" key="6">
    <source>
        <dbReference type="Pfam" id="PF04542"/>
    </source>
</evidence>
<dbReference type="EMBL" id="JAGKQQ010000001">
    <property type="protein sequence ID" value="MBP3955074.1"/>
    <property type="molecule type" value="Genomic_DNA"/>
</dbReference>
<dbReference type="Pfam" id="PF04542">
    <property type="entry name" value="Sigma70_r2"/>
    <property type="match status" value="1"/>
</dbReference>
<dbReference type="PANTHER" id="PTHR43133">
    <property type="entry name" value="RNA POLYMERASE ECF-TYPE SIGMA FACTO"/>
    <property type="match status" value="1"/>
</dbReference>
<evidence type="ECO:0000256" key="1">
    <source>
        <dbReference type="ARBA" id="ARBA00010641"/>
    </source>
</evidence>
<dbReference type="Gene3D" id="1.10.10.10">
    <property type="entry name" value="Winged helix-like DNA-binding domain superfamily/Winged helix DNA-binding domain"/>
    <property type="match status" value="1"/>
</dbReference>
<evidence type="ECO:0000256" key="4">
    <source>
        <dbReference type="ARBA" id="ARBA00023163"/>
    </source>
</evidence>
<dbReference type="InterPro" id="IPR013249">
    <property type="entry name" value="RNA_pol_sigma70_r4_t2"/>
</dbReference>
<dbReference type="InterPro" id="IPR013325">
    <property type="entry name" value="RNA_pol_sigma_r2"/>
</dbReference>
<proteinExistence type="inferred from homology"/>
<dbReference type="InterPro" id="IPR013324">
    <property type="entry name" value="RNA_pol_sigma_r3/r4-like"/>
</dbReference>
<dbReference type="CDD" id="cd06171">
    <property type="entry name" value="Sigma70_r4"/>
    <property type="match status" value="1"/>
</dbReference>
<keyword evidence="9" id="KW-1185">Reference proteome</keyword>
<dbReference type="InterPro" id="IPR007627">
    <property type="entry name" value="RNA_pol_sigma70_r2"/>
</dbReference>
<gene>
    <name evidence="8" type="ORF">J8F10_07245</name>
</gene>
<keyword evidence="4" id="KW-0804">Transcription</keyword>
<comment type="similarity">
    <text evidence="1">Belongs to the sigma-70 factor family. ECF subfamily.</text>
</comment>
<evidence type="ECO:0000256" key="2">
    <source>
        <dbReference type="ARBA" id="ARBA00023015"/>
    </source>
</evidence>
<comment type="caution">
    <text evidence="8">The sequence shown here is derived from an EMBL/GenBank/DDBJ whole genome shotgun (WGS) entry which is preliminary data.</text>
</comment>
<feature type="compositionally biased region" description="Pro residues" evidence="5">
    <location>
        <begin position="273"/>
        <end position="283"/>
    </location>
</feature>
<evidence type="ECO:0000256" key="3">
    <source>
        <dbReference type="ARBA" id="ARBA00023082"/>
    </source>
</evidence>
<reference evidence="8 9" key="1">
    <citation type="submission" date="2021-04" db="EMBL/GenBank/DDBJ databases">
        <authorList>
            <person name="Ivanova A."/>
        </authorList>
    </citation>
    <scope>NUCLEOTIDE SEQUENCE [LARGE SCALE GENOMIC DNA]</scope>
    <source>
        <strain evidence="8 9">G18</strain>
    </source>
</reference>
<dbReference type="InterPro" id="IPR036388">
    <property type="entry name" value="WH-like_DNA-bd_sf"/>
</dbReference>
<feature type="domain" description="RNA polymerase sigma-70 region 2" evidence="6">
    <location>
        <begin position="41"/>
        <end position="105"/>
    </location>
</feature>
<dbReference type="Gene3D" id="1.10.1740.10">
    <property type="match status" value="1"/>
</dbReference>
<organism evidence="8 9">
    <name type="scientific">Gemmata palustris</name>
    <dbReference type="NCBI Taxonomy" id="2822762"/>
    <lineage>
        <taxon>Bacteria</taxon>
        <taxon>Pseudomonadati</taxon>
        <taxon>Planctomycetota</taxon>
        <taxon>Planctomycetia</taxon>
        <taxon>Gemmatales</taxon>
        <taxon>Gemmataceae</taxon>
        <taxon>Gemmata</taxon>
    </lineage>
</organism>
<accession>A0ABS5BMY0</accession>
<evidence type="ECO:0000256" key="5">
    <source>
        <dbReference type="SAM" id="MobiDB-lite"/>
    </source>
</evidence>
<dbReference type="SUPFAM" id="SSF88659">
    <property type="entry name" value="Sigma3 and sigma4 domains of RNA polymerase sigma factors"/>
    <property type="match status" value="1"/>
</dbReference>
<dbReference type="InterPro" id="IPR014284">
    <property type="entry name" value="RNA_pol_sigma-70_dom"/>
</dbReference>
<evidence type="ECO:0000313" key="8">
    <source>
        <dbReference type="EMBL" id="MBP3955074.1"/>
    </source>
</evidence>
<protein>
    <submittedName>
        <fullName evidence="8">RNA polymerase sigma factor</fullName>
    </submittedName>
</protein>
<name>A0ABS5BMY0_9BACT</name>
<sequence>MSHPVRRIIATFGSELAEPTDAELLARFAADRDAGAFELLVWRHAGLVLRTCRGVLGDHHAAEDAAQAVFLALARQAPAIGSAGSAAGWLFRVARRVANRSTRRHVLPTVPVADLDALPAPPPILAPDFTLDRVLHEELDRLSEPHRTLVLLCFFEGLTHAEAARRLGWPVGTVASRVARAKDKLAALLTRRGVSLSAIVPTALAVSSSFTAATTRAAVAFATKKHPLVSAPVLELAKREIRMTLVKKAFRFGTGATVLCVCLAFGLRSSAEPPVPSPPPRPVPGAKEPDKKPPQAVVSKTFAVAPITTELQRRLYRGAGPNSAAVVIVDGSALFKDPKTLNTDALNLKELRTALAPLRPEKGRSVAHIDVHYGLGDDTSRNGADWIGSALNGALVSAGFTPGDPADLSTTHNKTFSFEDYIAPLKDNKGADETENSIGDERVRAYPVRTPLSRVRTQSAAFLDVYPRLDCKTDDWVPENVDKSVRAAIEKLKLAKDQRITFSLNIHPERDLQTQGRVRRACTRWAENAGLELWQISY</sequence>
<dbReference type="NCBIfam" id="TIGR02937">
    <property type="entry name" value="sigma70-ECF"/>
    <property type="match status" value="1"/>
</dbReference>
<dbReference type="SUPFAM" id="SSF88946">
    <property type="entry name" value="Sigma2 domain of RNA polymerase sigma factors"/>
    <property type="match status" value="1"/>
</dbReference>
<dbReference type="Proteomes" id="UP000676565">
    <property type="component" value="Unassembled WGS sequence"/>
</dbReference>
<feature type="region of interest" description="Disordered" evidence="5">
    <location>
        <begin position="271"/>
        <end position="295"/>
    </location>
</feature>
<feature type="domain" description="RNA polymerase sigma factor 70 region 4 type 2" evidence="7">
    <location>
        <begin position="134"/>
        <end position="185"/>
    </location>
</feature>
<dbReference type="InterPro" id="IPR039425">
    <property type="entry name" value="RNA_pol_sigma-70-like"/>
</dbReference>
<dbReference type="PANTHER" id="PTHR43133:SF51">
    <property type="entry name" value="RNA POLYMERASE SIGMA FACTOR"/>
    <property type="match status" value="1"/>
</dbReference>
<dbReference type="RefSeq" id="WP_210653172.1">
    <property type="nucleotide sequence ID" value="NZ_JAGKQQ010000001.1"/>
</dbReference>
<keyword evidence="2" id="KW-0805">Transcription regulation</keyword>
<evidence type="ECO:0000259" key="7">
    <source>
        <dbReference type="Pfam" id="PF08281"/>
    </source>
</evidence>
<dbReference type="Pfam" id="PF08281">
    <property type="entry name" value="Sigma70_r4_2"/>
    <property type="match status" value="1"/>
</dbReference>